<dbReference type="EMBL" id="HBJA01040104">
    <property type="protein sequence ID" value="CAE0802570.1"/>
    <property type="molecule type" value="Transcribed_RNA"/>
</dbReference>
<feature type="compositionally biased region" description="Polar residues" evidence="1">
    <location>
        <begin position="158"/>
        <end position="169"/>
    </location>
</feature>
<evidence type="ECO:0000256" key="1">
    <source>
        <dbReference type="SAM" id="MobiDB-lite"/>
    </source>
</evidence>
<name>A0A7S4FME4_9EUGL</name>
<dbReference type="InterPro" id="IPR045068">
    <property type="entry name" value="BACURD1-3"/>
</dbReference>
<feature type="region of interest" description="Disordered" evidence="1">
    <location>
        <begin position="195"/>
        <end position="234"/>
    </location>
</feature>
<dbReference type="PANTHER" id="PTHR11145">
    <property type="entry name" value="BTB/POZ DOMAIN-CONTAINING ADAPTER FOR CUL3-MEDIATED RHOA DEGRADATION PROTEIN FAMILY MEMBER"/>
    <property type="match status" value="1"/>
</dbReference>
<sequence length="343" mass="36853">MGKNKEKQKPTMYEDSEVDEKIEECTAKTLPSTESSVPCSQCGWMQTGAPTATQRALWPQDAQLYVQLLEQKIAQLVVFGSSPAHRAPESAPTAALVEAPRVPEGAPSPRATNTVSLPADGAPATARPQVEPATAPSNLNQLPKHPTNMQEGVASGAKPSNATEPTSGSTDGGGEGLNSLMRQLVELQCMFQASTKKGAISSPPSSEAIQDSPRGEECDAGPSPKPKATVQASQQTQDVLLDVRGELFQIKRKHLCKEPESHFAKVFGGALKIPVPTRNGAAIIDRDPKFFPLVKAYLEGRSLQLPSSMEELAELEKELRYYGLSKFLSEVSEHKESLNPEAQ</sequence>
<accession>A0A7S4FME4</accession>
<dbReference type="SUPFAM" id="SSF54695">
    <property type="entry name" value="POZ domain"/>
    <property type="match status" value="1"/>
</dbReference>
<feature type="domain" description="Potassium channel tetramerisation-type BTB" evidence="2">
    <location>
        <begin position="239"/>
        <end position="327"/>
    </location>
</feature>
<evidence type="ECO:0000259" key="2">
    <source>
        <dbReference type="Pfam" id="PF02214"/>
    </source>
</evidence>
<gene>
    <name evidence="3" type="ORF">EGYM00163_LOCUS13691</name>
</gene>
<organism evidence="3">
    <name type="scientific">Eutreptiella gymnastica</name>
    <dbReference type="NCBI Taxonomy" id="73025"/>
    <lineage>
        <taxon>Eukaryota</taxon>
        <taxon>Discoba</taxon>
        <taxon>Euglenozoa</taxon>
        <taxon>Euglenida</taxon>
        <taxon>Spirocuta</taxon>
        <taxon>Euglenophyceae</taxon>
        <taxon>Eutreptiales</taxon>
        <taxon>Eutreptiaceae</taxon>
        <taxon>Eutreptiella</taxon>
    </lineage>
</organism>
<proteinExistence type="predicted"/>
<feature type="region of interest" description="Disordered" evidence="1">
    <location>
        <begin position="86"/>
        <end position="177"/>
    </location>
</feature>
<dbReference type="AlphaFoldDB" id="A0A7S4FME4"/>
<dbReference type="InterPro" id="IPR011333">
    <property type="entry name" value="SKP1/BTB/POZ_sf"/>
</dbReference>
<dbReference type="InterPro" id="IPR003131">
    <property type="entry name" value="T1-type_BTB"/>
</dbReference>
<feature type="region of interest" description="Disordered" evidence="1">
    <location>
        <begin position="1"/>
        <end position="20"/>
    </location>
</feature>
<dbReference type="Pfam" id="PF02214">
    <property type="entry name" value="BTB_2"/>
    <property type="match status" value="1"/>
</dbReference>
<dbReference type="Gene3D" id="3.30.710.10">
    <property type="entry name" value="Potassium Channel Kv1.1, Chain A"/>
    <property type="match status" value="1"/>
</dbReference>
<protein>
    <recommendedName>
        <fullName evidence="2">Potassium channel tetramerisation-type BTB domain-containing protein</fullName>
    </recommendedName>
</protein>
<dbReference type="GO" id="GO:0051260">
    <property type="term" value="P:protein homooligomerization"/>
    <property type="evidence" value="ECO:0007669"/>
    <property type="project" value="InterPro"/>
</dbReference>
<dbReference type="PANTHER" id="PTHR11145:SF8">
    <property type="entry name" value="RE57120P"/>
    <property type="match status" value="1"/>
</dbReference>
<evidence type="ECO:0000313" key="3">
    <source>
        <dbReference type="EMBL" id="CAE0802570.1"/>
    </source>
</evidence>
<reference evidence="3" key="1">
    <citation type="submission" date="2021-01" db="EMBL/GenBank/DDBJ databases">
        <authorList>
            <person name="Corre E."/>
            <person name="Pelletier E."/>
            <person name="Niang G."/>
            <person name="Scheremetjew M."/>
            <person name="Finn R."/>
            <person name="Kale V."/>
            <person name="Holt S."/>
            <person name="Cochrane G."/>
            <person name="Meng A."/>
            <person name="Brown T."/>
            <person name="Cohen L."/>
        </authorList>
    </citation>
    <scope>NUCLEOTIDE SEQUENCE</scope>
    <source>
        <strain evidence="3">CCMP1594</strain>
    </source>
</reference>